<dbReference type="EMBL" id="CAJJDO010000001">
    <property type="protein sequence ID" value="CAD8132528.1"/>
    <property type="molecule type" value="Genomic_DNA"/>
</dbReference>
<organism evidence="1 2">
    <name type="scientific">Paramecium pentaurelia</name>
    <dbReference type="NCBI Taxonomy" id="43138"/>
    <lineage>
        <taxon>Eukaryota</taxon>
        <taxon>Sar</taxon>
        <taxon>Alveolata</taxon>
        <taxon>Ciliophora</taxon>
        <taxon>Intramacronucleata</taxon>
        <taxon>Oligohymenophorea</taxon>
        <taxon>Peniculida</taxon>
        <taxon>Parameciidae</taxon>
        <taxon>Paramecium</taxon>
    </lineage>
</organism>
<proteinExistence type="predicted"/>
<keyword evidence="2" id="KW-1185">Reference proteome</keyword>
<name>A0A8S1RWU0_9CILI</name>
<evidence type="ECO:0000313" key="1">
    <source>
        <dbReference type="EMBL" id="CAD8132528.1"/>
    </source>
</evidence>
<sequence length="203" mass="24700">MNANGLQWEQQLEKSRMSNQQLEFCQYFTLSYIYENEPESFLVRCRLIQNGNIYIYLDRRSKTYKQLSQNVVLLWHFPLSKEIYQIKAKQNSLIENIEYHWNLIDKEEKKSFHQKNPDQILDQIAEKQLTDIEKFNMQDKNNLSENFKVIIISPFDIIQIKQTMPQVIADSRTKFESIFRPYKEEQKIHYFLKENQWFSNQII</sequence>
<dbReference type="OrthoDB" id="287059at2759"/>
<accession>A0A8S1RWU0</accession>
<evidence type="ECO:0000313" key="2">
    <source>
        <dbReference type="Proteomes" id="UP000689195"/>
    </source>
</evidence>
<protein>
    <submittedName>
        <fullName evidence="1">Uncharacterized protein</fullName>
    </submittedName>
</protein>
<comment type="caution">
    <text evidence="1">The sequence shown here is derived from an EMBL/GenBank/DDBJ whole genome shotgun (WGS) entry which is preliminary data.</text>
</comment>
<gene>
    <name evidence="1" type="ORF">PPENT_87.1.T0010657</name>
</gene>
<reference evidence="1" key="1">
    <citation type="submission" date="2021-01" db="EMBL/GenBank/DDBJ databases">
        <authorList>
            <consortium name="Genoscope - CEA"/>
            <person name="William W."/>
        </authorList>
    </citation>
    <scope>NUCLEOTIDE SEQUENCE</scope>
</reference>
<dbReference type="AlphaFoldDB" id="A0A8S1RWU0"/>
<dbReference type="Proteomes" id="UP000689195">
    <property type="component" value="Unassembled WGS sequence"/>
</dbReference>